<dbReference type="EMBL" id="SWLB01000015">
    <property type="protein sequence ID" value="KAF3328541.1"/>
    <property type="molecule type" value="Genomic_DNA"/>
</dbReference>
<keyword evidence="3" id="KW-1185">Reference proteome</keyword>
<dbReference type="Proteomes" id="UP000623129">
    <property type="component" value="Unassembled WGS sequence"/>
</dbReference>
<dbReference type="Gene3D" id="2.60.60.20">
    <property type="entry name" value="PLAT/LH2 domain"/>
    <property type="match status" value="1"/>
</dbReference>
<dbReference type="AlphaFoldDB" id="A0A833V8H0"/>
<protein>
    <submittedName>
        <fullName evidence="2">Embryo-specific protein 3, (ATS3)</fullName>
    </submittedName>
</protein>
<dbReference type="SUPFAM" id="SSF49723">
    <property type="entry name" value="Lipase/lipooxygenase domain (PLAT/LH2 domain)"/>
    <property type="match status" value="1"/>
</dbReference>
<reference evidence="2" key="1">
    <citation type="submission" date="2020-01" db="EMBL/GenBank/DDBJ databases">
        <title>Genome sequence of Kobresia littledalei, the first chromosome-level genome in the family Cyperaceae.</title>
        <authorList>
            <person name="Qu G."/>
        </authorList>
    </citation>
    <scope>NUCLEOTIDE SEQUENCE</scope>
    <source>
        <strain evidence="2">C.B.Clarke</strain>
        <tissue evidence="2">Leaf</tissue>
    </source>
</reference>
<keyword evidence="1" id="KW-0732">Signal</keyword>
<evidence type="ECO:0000256" key="1">
    <source>
        <dbReference type="SAM" id="SignalP"/>
    </source>
</evidence>
<accession>A0A833V8H0</accession>
<dbReference type="Pfam" id="PF06232">
    <property type="entry name" value="ATS3"/>
    <property type="match status" value="1"/>
</dbReference>
<dbReference type="PANTHER" id="PTHR31718">
    <property type="entry name" value="PLAT DOMAIN-CONTAINING PROTEIN"/>
    <property type="match status" value="1"/>
</dbReference>
<comment type="caution">
    <text evidence="2">The sequence shown here is derived from an EMBL/GenBank/DDBJ whole genome shotgun (WGS) entry which is preliminary data.</text>
</comment>
<feature type="chain" id="PRO_5032991555" evidence="1">
    <location>
        <begin position="20"/>
        <end position="167"/>
    </location>
</feature>
<sequence length="167" mass="18833">MANLLSSALLLLLFSFVISSVADLSLSAPQELRSFRIQDIQEVENARGCTYTVKIKTSCSSPKYTRDAISLAFGDRYRNEVYVPRIDDPSSYTFERCSTDTFTLQGPCGYGVCYLYLYRSGYDGWIPDSIKIYEPYGRAVTFYYGRPIPNGVWYGFDQCNSATLAST</sequence>
<evidence type="ECO:0000313" key="2">
    <source>
        <dbReference type="EMBL" id="KAF3328541.1"/>
    </source>
</evidence>
<name>A0A833V8H0_9POAL</name>
<evidence type="ECO:0000313" key="3">
    <source>
        <dbReference type="Proteomes" id="UP000623129"/>
    </source>
</evidence>
<dbReference type="InterPro" id="IPR010417">
    <property type="entry name" value="Embryo-specific_ATS3"/>
</dbReference>
<organism evidence="2 3">
    <name type="scientific">Carex littledalei</name>
    <dbReference type="NCBI Taxonomy" id="544730"/>
    <lineage>
        <taxon>Eukaryota</taxon>
        <taxon>Viridiplantae</taxon>
        <taxon>Streptophyta</taxon>
        <taxon>Embryophyta</taxon>
        <taxon>Tracheophyta</taxon>
        <taxon>Spermatophyta</taxon>
        <taxon>Magnoliopsida</taxon>
        <taxon>Liliopsida</taxon>
        <taxon>Poales</taxon>
        <taxon>Cyperaceae</taxon>
        <taxon>Cyperoideae</taxon>
        <taxon>Cariceae</taxon>
        <taxon>Carex</taxon>
        <taxon>Carex subgen. Euthyceras</taxon>
    </lineage>
</organism>
<dbReference type="PANTHER" id="PTHR31718:SF31">
    <property type="entry name" value="OS01G0172800 PROTEIN"/>
    <property type="match status" value="1"/>
</dbReference>
<dbReference type="OrthoDB" id="817978at2759"/>
<dbReference type="InterPro" id="IPR036392">
    <property type="entry name" value="PLAT/LH2_dom_sf"/>
</dbReference>
<feature type="signal peptide" evidence="1">
    <location>
        <begin position="1"/>
        <end position="19"/>
    </location>
</feature>
<gene>
    <name evidence="2" type="ORF">FCM35_KLT05619</name>
</gene>
<dbReference type="CDD" id="cd00113">
    <property type="entry name" value="PLAT"/>
    <property type="match status" value="1"/>
</dbReference>
<proteinExistence type="predicted"/>